<feature type="domain" description="PPM-type phosphatase" evidence="6">
    <location>
        <begin position="338"/>
        <end position="631"/>
    </location>
</feature>
<reference evidence="7" key="1">
    <citation type="submission" date="2021-01" db="EMBL/GenBank/DDBJ databases">
        <authorList>
            <person name="Corre E."/>
            <person name="Pelletier E."/>
            <person name="Niang G."/>
            <person name="Scheremetjew M."/>
            <person name="Finn R."/>
            <person name="Kale V."/>
            <person name="Holt S."/>
            <person name="Cochrane G."/>
            <person name="Meng A."/>
            <person name="Brown T."/>
            <person name="Cohen L."/>
        </authorList>
    </citation>
    <scope>NUCLEOTIDE SEQUENCE</scope>
    <source>
        <strain evidence="7">CCMP 2712</strain>
    </source>
</reference>
<dbReference type="CDD" id="cd00143">
    <property type="entry name" value="PP2Cc"/>
    <property type="match status" value="1"/>
</dbReference>
<evidence type="ECO:0000259" key="6">
    <source>
        <dbReference type="PROSITE" id="PS51746"/>
    </source>
</evidence>
<dbReference type="SUPFAM" id="SSF81606">
    <property type="entry name" value="PP2C-like"/>
    <property type="match status" value="1"/>
</dbReference>
<feature type="compositionally biased region" description="Low complexity" evidence="5">
    <location>
        <begin position="665"/>
        <end position="674"/>
    </location>
</feature>
<feature type="compositionally biased region" description="Low complexity" evidence="5">
    <location>
        <begin position="242"/>
        <end position="251"/>
    </location>
</feature>
<protein>
    <recommendedName>
        <fullName evidence="6">PPM-type phosphatase domain-containing protein</fullName>
    </recommendedName>
</protein>
<evidence type="ECO:0000256" key="2">
    <source>
        <dbReference type="ARBA" id="ARBA00022801"/>
    </source>
</evidence>
<evidence type="ECO:0000256" key="3">
    <source>
        <dbReference type="ARBA" id="ARBA00022912"/>
    </source>
</evidence>
<feature type="compositionally biased region" description="Basic and acidic residues" evidence="5">
    <location>
        <begin position="424"/>
        <end position="435"/>
    </location>
</feature>
<sequence length="691" mass="77616">MSPYLPSFGLLLRRMGRHDLNIEATSDKVDSHLLPTSSVRSFGNFRWTYDDRAFDRMLRLIFRFTLITVAIAHVEIDSNYMQKGINHLPNCCFLTRPASRLDCRILRRLQLQSRDLQKTRISLRGGSQVEEVVEEQTRVAENGKFARNWQDHIGIIEGKHKLSLERDQCDFEDVSRENGVGKEENEEHTMQSDFGLGPNNQRNSGSDKALPQMNDSEDMPAGNIVSESADDSLGHRDENLPNSENSGNSEWSGDHQDRDIFSKSRNLWHGTDMTNDEDFDFELKNGTEPDCEYERPLHWPDSRIEDFMDSDEEAIGSCPANSATINMEQKAQFYVGASASAYKMMGRREYMEDDFSILVDKGAGAEGEIPALFGVFDGHGGSRASEYCKENLLARVSQLIVGRNDINSSSAVENVNATGTEEENSWKAEESKDGPLPEEQQSQKPRVISRLWMKRALDFGFSSIDQELHHEVCICGTTAIVAAVTSRYLMVANVGDSRGVLCQDGRAVPMSDDHKPNRPDERRRIELAGGMVVTVGVARVGGILAVSRAIGDSPLKQFVPATPEYKVIRRDPSQKFIILATDGLWDVVSNQEAVDFISERWNCKGHGAAELAWMAFHRGSWDNICAMVIDLHDTKDLPPIRNPSDDSEISEDIKTNECEPRSSTESEYMSTSTELQREAAEEEEVNQIIDE</sequence>
<comment type="similarity">
    <text evidence="4">Belongs to the PP2C family.</text>
</comment>
<dbReference type="InterPro" id="IPR036457">
    <property type="entry name" value="PPM-type-like_dom_sf"/>
</dbReference>
<keyword evidence="2 4" id="KW-0378">Hydrolase</keyword>
<feature type="compositionally biased region" description="Basic and acidic residues" evidence="5">
    <location>
        <begin position="175"/>
        <end position="190"/>
    </location>
</feature>
<dbReference type="Pfam" id="PF00481">
    <property type="entry name" value="PP2C"/>
    <property type="match status" value="1"/>
</dbReference>
<dbReference type="InterPro" id="IPR000222">
    <property type="entry name" value="PP2C_BS"/>
</dbReference>
<evidence type="ECO:0000313" key="7">
    <source>
        <dbReference type="EMBL" id="CAE2313688.1"/>
    </source>
</evidence>
<gene>
    <name evidence="7" type="ORF">GTHE00462_LOCUS22879</name>
</gene>
<dbReference type="AlphaFoldDB" id="A0A7S4NXN0"/>
<feature type="region of interest" description="Disordered" evidence="5">
    <location>
        <begin position="636"/>
        <end position="691"/>
    </location>
</feature>
<evidence type="ECO:0000256" key="1">
    <source>
        <dbReference type="ARBA" id="ARBA00022723"/>
    </source>
</evidence>
<dbReference type="PROSITE" id="PS51746">
    <property type="entry name" value="PPM_2"/>
    <property type="match status" value="1"/>
</dbReference>
<evidence type="ECO:0000256" key="4">
    <source>
        <dbReference type="RuleBase" id="RU003465"/>
    </source>
</evidence>
<dbReference type="GO" id="GO:0004722">
    <property type="term" value="F:protein serine/threonine phosphatase activity"/>
    <property type="evidence" value="ECO:0007669"/>
    <property type="project" value="InterPro"/>
</dbReference>
<keyword evidence="3 4" id="KW-0904">Protein phosphatase</keyword>
<evidence type="ECO:0000256" key="5">
    <source>
        <dbReference type="SAM" id="MobiDB-lite"/>
    </source>
</evidence>
<feature type="region of interest" description="Disordered" evidence="5">
    <location>
        <begin position="175"/>
        <end position="257"/>
    </location>
</feature>
<dbReference type="PROSITE" id="PS01032">
    <property type="entry name" value="PPM_1"/>
    <property type="match status" value="1"/>
</dbReference>
<feature type="compositionally biased region" description="Acidic residues" evidence="5">
    <location>
        <begin position="680"/>
        <end position="691"/>
    </location>
</feature>
<proteinExistence type="inferred from homology"/>
<dbReference type="InterPro" id="IPR015655">
    <property type="entry name" value="PP2C"/>
</dbReference>
<organism evidence="7">
    <name type="scientific">Guillardia theta</name>
    <name type="common">Cryptophyte</name>
    <name type="synonym">Cryptomonas phi</name>
    <dbReference type="NCBI Taxonomy" id="55529"/>
    <lineage>
        <taxon>Eukaryota</taxon>
        <taxon>Cryptophyceae</taxon>
        <taxon>Pyrenomonadales</taxon>
        <taxon>Geminigeraceae</taxon>
        <taxon>Guillardia</taxon>
    </lineage>
</organism>
<dbReference type="EMBL" id="HBKN01029534">
    <property type="protein sequence ID" value="CAE2313688.1"/>
    <property type="molecule type" value="Transcribed_RNA"/>
</dbReference>
<keyword evidence="1" id="KW-0479">Metal-binding</keyword>
<dbReference type="Gene3D" id="3.60.40.10">
    <property type="entry name" value="PPM-type phosphatase domain"/>
    <property type="match status" value="1"/>
</dbReference>
<dbReference type="InterPro" id="IPR001932">
    <property type="entry name" value="PPM-type_phosphatase-like_dom"/>
</dbReference>
<dbReference type="GO" id="GO:0046872">
    <property type="term" value="F:metal ion binding"/>
    <property type="evidence" value="ECO:0007669"/>
    <property type="project" value="UniProtKB-KW"/>
</dbReference>
<accession>A0A7S4NXN0</accession>
<feature type="compositionally biased region" description="Basic and acidic residues" evidence="5">
    <location>
        <begin position="651"/>
        <end position="664"/>
    </location>
</feature>
<dbReference type="PANTHER" id="PTHR47992">
    <property type="entry name" value="PROTEIN PHOSPHATASE"/>
    <property type="match status" value="1"/>
</dbReference>
<dbReference type="SMART" id="SM00332">
    <property type="entry name" value="PP2Cc"/>
    <property type="match status" value="1"/>
</dbReference>
<feature type="region of interest" description="Disordered" evidence="5">
    <location>
        <begin position="412"/>
        <end position="444"/>
    </location>
</feature>
<name>A0A7S4NXN0_GUITH</name>